<evidence type="ECO:0000256" key="3">
    <source>
        <dbReference type="ARBA" id="ARBA00022490"/>
    </source>
</evidence>
<dbReference type="InterPro" id="IPR000406">
    <property type="entry name" value="Rho_GDI"/>
</dbReference>
<feature type="region of interest" description="Disordered" evidence="6">
    <location>
        <begin position="1"/>
        <end position="22"/>
    </location>
</feature>
<evidence type="ECO:0000313" key="7">
    <source>
        <dbReference type="EMBL" id="ORY85594.1"/>
    </source>
</evidence>
<evidence type="ECO:0000256" key="2">
    <source>
        <dbReference type="ARBA" id="ARBA00009758"/>
    </source>
</evidence>
<comment type="function">
    <text evidence="4">Regulates the GDP/GTP exchange reaction of the Rho proteins by inhibiting the dissociation of GDP from them, and the subsequent binding of GTP to them.</text>
</comment>
<name>A0A1Y2FQJ7_PROLT</name>
<keyword evidence="8" id="KW-1185">Reference proteome</keyword>
<dbReference type="Pfam" id="PF02115">
    <property type="entry name" value="Rho_GDI"/>
    <property type="match status" value="1"/>
</dbReference>
<dbReference type="AlphaFoldDB" id="A0A1Y2FQJ7"/>
<keyword evidence="3" id="KW-0963">Cytoplasm</keyword>
<sequence>MADQDDFAGTVSSQYKPQGPSKTIEEYAQLDANDESLNKWKASLGITSTTTPIILDPSTPAKVLIDSISLHVAGRPDITVPLKDAAAIKKLKETPFIVKEGVVYSLTIRFRVQRDVVSGLKYLQVVKRSGIKLDSVEEMLGSYGPAEQIYAKRLAEEEAPSGMLGRGRYDCRSRFVDDDGHVHLDFDWSVKIEKEWKDK</sequence>
<dbReference type="RefSeq" id="XP_040727076.1">
    <property type="nucleotide sequence ID" value="XM_040867574.1"/>
</dbReference>
<evidence type="ECO:0000256" key="5">
    <source>
        <dbReference type="ARBA" id="ARBA00071407"/>
    </source>
</evidence>
<dbReference type="Proteomes" id="UP000193685">
    <property type="component" value="Unassembled WGS sequence"/>
</dbReference>
<dbReference type="GO" id="GO:0005829">
    <property type="term" value="C:cytosol"/>
    <property type="evidence" value="ECO:0007669"/>
    <property type="project" value="TreeGrafter"/>
</dbReference>
<dbReference type="GO" id="GO:0016020">
    <property type="term" value="C:membrane"/>
    <property type="evidence" value="ECO:0007669"/>
    <property type="project" value="TreeGrafter"/>
</dbReference>
<dbReference type="GO" id="GO:0007266">
    <property type="term" value="P:Rho protein signal transduction"/>
    <property type="evidence" value="ECO:0007669"/>
    <property type="project" value="InterPro"/>
</dbReference>
<evidence type="ECO:0000256" key="1">
    <source>
        <dbReference type="ARBA" id="ARBA00004496"/>
    </source>
</evidence>
<dbReference type="EMBL" id="MCFI01000004">
    <property type="protein sequence ID" value="ORY85594.1"/>
    <property type="molecule type" value="Genomic_DNA"/>
</dbReference>
<comment type="caution">
    <text evidence="7">The sequence shown here is derived from an EMBL/GenBank/DDBJ whole genome shotgun (WGS) entry which is preliminary data.</text>
</comment>
<dbReference type="FunFam" id="2.70.50.30:FF:000001">
    <property type="entry name" value="Rho GDP-dissociation inhibitor 1"/>
    <property type="match status" value="1"/>
</dbReference>
<dbReference type="OrthoDB" id="1683373at2759"/>
<evidence type="ECO:0000256" key="6">
    <source>
        <dbReference type="SAM" id="MobiDB-lite"/>
    </source>
</evidence>
<gene>
    <name evidence="7" type="ORF">BCR37DRAFT_344627</name>
</gene>
<comment type="similarity">
    <text evidence="2">Belongs to the Rho GDI family.</text>
</comment>
<dbReference type="PANTHER" id="PTHR10980:SF3">
    <property type="entry name" value="LD16419P"/>
    <property type="match status" value="1"/>
</dbReference>
<dbReference type="SUPFAM" id="SSF81296">
    <property type="entry name" value="E set domains"/>
    <property type="match status" value="1"/>
</dbReference>
<dbReference type="STRING" id="56484.A0A1Y2FQJ7"/>
<dbReference type="Gene3D" id="2.70.50.30">
    <property type="entry name" value="Coagulation Factor XIII, subunit A, domain 1"/>
    <property type="match status" value="1"/>
</dbReference>
<dbReference type="GO" id="GO:0005094">
    <property type="term" value="F:Rho GDP-dissociation inhibitor activity"/>
    <property type="evidence" value="ECO:0007669"/>
    <property type="project" value="InterPro"/>
</dbReference>
<dbReference type="InterPro" id="IPR014756">
    <property type="entry name" value="Ig_E-set"/>
</dbReference>
<comment type="subcellular location">
    <subcellularLocation>
        <location evidence="1">Cytoplasm</location>
    </subcellularLocation>
</comment>
<dbReference type="PANTHER" id="PTHR10980">
    <property type="entry name" value="RHO GDP-DISSOCIATION INHIBITOR"/>
    <property type="match status" value="1"/>
</dbReference>
<organism evidence="7 8">
    <name type="scientific">Protomyces lactucae-debilis</name>
    <dbReference type="NCBI Taxonomy" id="2754530"/>
    <lineage>
        <taxon>Eukaryota</taxon>
        <taxon>Fungi</taxon>
        <taxon>Dikarya</taxon>
        <taxon>Ascomycota</taxon>
        <taxon>Taphrinomycotina</taxon>
        <taxon>Taphrinomycetes</taxon>
        <taxon>Taphrinales</taxon>
        <taxon>Protomycetaceae</taxon>
        <taxon>Protomyces</taxon>
    </lineage>
</organism>
<reference evidence="7 8" key="1">
    <citation type="submission" date="2016-07" db="EMBL/GenBank/DDBJ databases">
        <title>Pervasive Adenine N6-methylation of Active Genes in Fungi.</title>
        <authorList>
            <consortium name="DOE Joint Genome Institute"/>
            <person name="Mondo S.J."/>
            <person name="Dannebaum R.O."/>
            <person name="Kuo R.C."/>
            <person name="Labutti K."/>
            <person name="Haridas S."/>
            <person name="Kuo A."/>
            <person name="Salamov A."/>
            <person name="Ahrendt S.R."/>
            <person name="Lipzen A."/>
            <person name="Sullivan W."/>
            <person name="Andreopoulos W.B."/>
            <person name="Clum A."/>
            <person name="Lindquist E."/>
            <person name="Daum C."/>
            <person name="Ramamoorthy G.K."/>
            <person name="Gryganskyi A."/>
            <person name="Culley D."/>
            <person name="Magnuson J.K."/>
            <person name="James T.Y."/>
            <person name="O'Malley M.A."/>
            <person name="Stajich J.E."/>
            <person name="Spatafora J.W."/>
            <person name="Visel A."/>
            <person name="Grigoriev I.V."/>
        </authorList>
    </citation>
    <scope>NUCLEOTIDE SEQUENCE [LARGE SCALE GENOMIC DNA]</scope>
    <source>
        <strain evidence="7 8">12-1054</strain>
    </source>
</reference>
<protein>
    <recommendedName>
        <fullName evidence="5">Rho GDP-dissociation inhibitor</fullName>
    </recommendedName>
</protein>
<evidence type="ECO:0000256" key="4">
    <source>
        <dbReference type="ARBA" id="ARBA00054143"/>
    </source>
</evidence>
<evidence type="ECO:0000313" key="8">
    <source>
        <dbReference type="Proteomes" id="UP000193685"/>
    </source>
</evidence>
<dbReference type="InterPro" id="IPR024792">
    <property type="entry name" value="RhoGDI_dom_sf"/>
</dbReference>
<accession>A0A1Y2FQJ7</accession>
<dbReference type="GeneID" id="63784173"/>
<proteinExistence type="inferred from homology"/>
<dbReference type="PRINTS" id="PR00492">
    <property type="entry name" value="RHOGDI"/>
</dbReference>
<dbReference type="OMA" id="YKPTAAK"/>